<keyword evidence="4 9" id="KW-0997">Cell inner membrane</keyword>
<feature type="transmembrane region" description="Helical" evidence="9">
    <location>
        <begin position="134"/>
        <end position="152"/>
    </location>
</feature>
<keyword evidence="6 9" id="KW-1133">Transmembrane helix</keyword>
<dbReference type="EMBL" id="JBHSCW010000003">
    <property type="protein sequence ID" value="MFC4351692.1"/>
    <property type="molecule type" value="Genomic_DNA"/>
</dbReference>
<keyword evidence="5 9" id="KW-0812">Transmembrane</keyword>
<evidence type="ECO:0000256" key="3">
    <source>
        <dbReference type="ARBA" id="ARBA00022475"/>
    </source>
</evidence>
<evidence type="ECO:0000313" key="12">
    <source>
        <dbReference type="Proteomes" id="UP001595799"/>
    </source>
</evidence>
<comment type="subunit">
    <text evidence="9">The complex comprises the extracytoplasmic solute receptor protein and the two transmembrane proteins.</text>
</comment>
<organism evidence="11 12">
    <name type="scientific">Fodinicurvata halophila</name>
    <dbReference type="NCBI Taxonomy" id="1419723"/>
    <lineage>
        <taxon>Bacteria</taxon>
        <taxon>Pseudomonadati</taxon>
        <taxon>Pseudomonadota</taxon>
        <taxon>Alphaproteobacteria</taxon>
        <taxon>Rhodospirillales</taxon>
        <taxon>Rhodovibrionaceae</taxon>
        <taxon>Fodinicurvata</taxon>
    </lineage>
</organism>
<feature type="domain" description="Tripartite ATP-independent periplasmic transporters DctQ component" evidence="10">
    <location>
        <begin position="35"/>
        <end position="153"/>
    </location>
</feature>
<feature type="transmembrane region" description="Helical" evidence="9">
    <location>
        <begin position="17"/>
        <end position="41"/>
    </location>
</feature>
<reference evidence="12" key="1">
    <citation type="journal article" date="2019" name="Int. J. Syst. Evol. Microbiol.">
        <title>The Global Catalogue of Microorganisms (GCM) 10K type strain sequencing project: providing services to taxonomists for standard genome sequencing and annotation.</title>
        <authorList>
            <consortium name="The Broad Institute Genomics Platform"/>
            <consortium name="The Broad Institute Genome Sequencing Center for Infectious Disease"/>
            <person name="Wu L."/>
            <person name="Ma J."/>
        </authorList>
    </citation>
    <scope>NUCLEOTIDE SEQUENCE [LARGE SCALE GENOMIC DNA]</scope>
    <source>
        <strain evidence="12">CECT 8472</strain>
    </source>
</reference>
<keyword evidence="7 9" id="KW-0472">Membrane</keyword>
<feature type="transmembrane region" description="Helical" evidence="9">
    <location>
        <begin position="92"/>
        <end position="113"/>
    </location>
</feature>
<evidence type="ECO:0000256" key="2">
    <source>
        <dbReference type="ARBA" id="ARBA00022448"/>
    </source>
</evidence>
<evidence type="ECO:0000256" key="8">
    <source>
        <dbReference type="ARBA" id="ARBA00038436"/>
    </source>
</evidence>
<evidence type="ECO:0000256" key="7">
    <source>
        <dbReference type="ARBA" id="ARBA00023136"/>
    </source>
</evidence>
<proteinExistence type="inferred from homology"/>
<evidence type="ECO:0000313" key="11">
    <source>
        <dbReference type="EMBL" id="MFC4351692.1"/>
    </source>
</evidence>
<comment type="similarity">
    <text evidence="8 9">Belongs to the TRAP transporter small permease family.</text>
</comment>
<dbReference type="PANTHER" id="PTHR35011:SF2">
    <property type="entry name" value="2,3-DIKETO-L-GULONATE TRAP TRANSPORTER SMALL PERMEASE PROTEIN YIAM"/>
    <property type="match status" value="1"/>
</dbReference>
<evidence type="ECO:0000256" key="9">
    <source>
        <dbReference type="RuleBase" id="RU369079"/>
    </source>
</evidence>
<keyword evidence="3" id="KW-1003">Cell membrane</keyword>
<protein>
    <recommendedName>
        <fullName evidence="9">TRAP transporter small permease protein</fullName>
    </recommendedName>
</protein>
<evidence type="ECO:0000256" key="1">
    <source>
        <dbReference type="ARBA" id="ARBA00004429"/>
    </source>
</evidence>
<dbReference type="Pfam" id="PF04290">
    <property type="entry name" value="DctQ"/>
    <property type="match status" value="1"/>
</dbReference>
<sequence>MSVLSVARRVSDIVNHAAVVVCILCVLAMLAISFIGFLYTVFTGGALSWTYSLARVFLPWIGLISTTIALYWGEHVAMTLFVKMLPEPLVKVAAIICLAVIAIYALLMIWYGWEFFLNARQTYMVSHMIQIPQYFTAIAVPLTGVVTLIHLVRGFDLLAHFVAPEDVTQQALREQQAEDV</sequence>
<dbReference type="PANTHER" id="PTHR35011">
    <property type="entry name" value="2,3-DIKETO-L-GULONATE TRAP TRANSPORTER SMALL PERMEASE PROTEIN YIAM"/>
    <property type="match status" value="1"/>
</dbReference>
<dbReference type="RefSeq" id="WP_382422017.1">
    <property type="nucleotide sequence ID" value="NZ_JBHSCW010000003.1"/>
</dbReference>
<dbReference type="InterPro" id="IPR055348">
    <property type="entry name" value="DctQ"/>
</dbReference>
<dbReference type="InterPro" id="IPR007387">
    <property type="entry name" value="TRAP_DctQ"/>
</dbReference>
<keyword evidence="12" id="KW-1185">Reference proteome</keyword>
<evidence type="ECO:0000256" key="6">
    <source>
        <dbReference type="ARBA" id="ARBA00022989"/>
    </source>
</evidence>
<dbReference type="Proteomes" id="UP001595799">
    <property type="component" value="Unassembled WGS sequence"/>
</dbReference>
<evidence type="ECO:0000259" key="10">
    <source>
        <dbReference type="Pfam" id="PF04290"/>
    </source>
</evidence>
<accession>A0ABV8UKF1</accession>
<feature type="transmembrane region" description="Helical" evidence="9">
    <location>
        <begin position="53"/>
        <end position="72"/>
    </location>
</feature>
<gene>
    <name evidence="11" type="ORF">ACFOW6_09085</name>
</gene>
<comment type="subcellular location">
    <subcellularLocation>
        <location evidence="1 9">Cell inner membrane</location>
        <topology evidence="1 9">Multi-pass membrane protein</topology>
    </subcellularLocation>
</comment>
<evidence type="ECO:0000256" key="5">
    <source>
        <dbReference type="ARBA" id="ARBA00022692"/>
    </source>
</evidence>
<comment type="function">
    <text evidence="9">Part of the tripartite ATP-independent periplasmic (TRAP) transport system.</text>
</comment>
<evidence type="ECO:0000256" key="4">
    <source>
        <dbReference type="ARBA" id="ARBA00022519"/>
    </source>
</evidence>
<comment type="caution">
    <text evidence="11">The sequence shown here is derived from an EMBL/GenBank/DDBJ whole genome shotgun (WGS) entry which is preliminary data.</text>
</comment>
<keyword evidence="2 9" id="KW-0813">Transport</keyword>
<name>A0ABV8UKF1_9PROT</name>